<dbReference type="InterPro" id="IPR020846">
    <property type="entry name" value="MFS_dom"/>
</dbReference>
<evidence type="ECO:0000256" key="4">
    <source>
        <dbReference type="SAM" id="Phobius"/>
    </source>
</evidence>
<proteinExistence type="inferred from homology"/>
<dbReference type="GeneID" id="38786423"/>
<evidence type="ECO:0000256" key="2">
    <source>
        <dbReference type="ARBA" id="ARBA00006727"/>
    </source>
</evidence>
<dbReference type="Pfam" id="PF07690">
    <property type="entry name" value="MFS_1"/>
    <property type="match status" value="1"/>
</dbReference>
<feature type="transmembrane region" description="Helical" evidence="4">
    <location>
        <begin position="61"/>
        <end position="85"/>
    </location>
</feature>
<dbReference type="PANTHER" id="PTHR11360:SF315">
    <property type="entry name" value="TRANSPORTER MCH2-RELATED"/>
    <property type="match status" value="1"/>
</dbReference>
<evidence type="ECO:0000313" key="7">
    <source>
        <dbReference type="Proteomes" id="UP000287166"/>
    </source>
</evidence>
<feature type="region of interest" description="Disordered" evidence="3">
    <location>
        <begin position="1"/>
        <end position="53"/>
    </location>
</feature>
<feature type="compositionally biased region" description="Basic and acidic residues" evidence="3">
    <location>
        <begin position="19"/>
        <end position="35"/>
    </location>
</feature>
<comment type="caution">
    <text evidence="6">The sequence shown here is derived from an EMBL/GenBank/DDBJ whole genome shotgun (WGS) entry which is preliminary data.</text>
</comment>
<evidence type="ECO:0000259" key="5">
    <source>
        <dbReference type="PROSITE" id="PS50850"/>
    </source>
</evidence>
<feature type="transmembrane region" description="Helical" evidence="4">
    <location>
        <begin position="125"/>
        <end position="147"/>
    </location>
</feature>
<accession>A0A401H4Y0</accession>
<dbReference type="EMBL" id="BFAD01000016">
    <property type="protein sequence ID" value="GBE89506.1"/>
    <property type="molecule type" value="Genomic_DNA"/>
</dbReference>
<dbReference type="PROSITE" id="PS50850">
    <property type="entry name" value="MFS"/>
    <property type="match status" value="1"/>
</dbReference>
<dbReference type="InParanoid" id="A0A401H4Y0"/>
<dbReference type="RefSeq" id="XP_027620419.1">
    <property type="nucleotide sequence ID" value="XM_027764618.1"/>
</dbReference>
<gene>
    <name evidence="6" type="ORF">SCP_1601680</name>
</gene>
<evidence type="ECO:0000313" key="6">
    <source>
        <dbReference type="EMBL" id="GBE89506.1"/>
    </source>
</evidence>
<name>A0A401H4Y0_9APHY</name>
<feature type="transmembrane region" description="Helical" evidence="4">
    <location>
        <begin position="159"/>
        <end position="180"/>
    </location>
</feature>
<dbReference type="Gene3D" id="1.20.1250.20">
    <property type="entry name" value="MFS general substrate transporter like domains"/>
    <property type="match status" value="2"/>
</dbReference>
<dbReference type="InterPro" id="IPR050327">
    <property type="entry name" value="Proton-linked_MCT"/>
</dbReference>
<reference evidence="6 7" key="1">
    <citation type="journal article" date="2018" name="Sci. Rep.">
        <title>Genome sequence of the cauliflower mushroom Sparassis crispa (Hanabiratake) and its association with beneficial usage.</title>
        <authorList>
            <person name="Kiyama R."/>
            <person name="Furutani Y."/>
            <person name="Kawaguchi K."/>
            <person name="Nakanishi T."/>
        </authorList>
    </citation>
    <scope>NUCLEOTIDE SEQUENCE [LARGE SCALE GENOMIC DNA]</scope>
</reference>
<dbReference type="Proteomes" id="UP000287166">
    <property type="component" value="Unassembled WGS sequence"/>
</dbReference>
<feature type="transmembrane region" description="Helical" evidence="4">
    <location>
        <begin position="192"/>
        <end position="216"/>
    </location>
</feature>
<feature type="transmembrane region" description="Helical" evidence="4">
    <location>
        <begin position="223"/>
        <end position="243"/>
    </location>
</feature>
<keyword evidence="4" id="KW-0812">Transmembrane</keyword>
<organism evidence="6 7">
    <name type="scientific">Sparassis crispa</name>
    <dbReference type="NCBI Taxonomy" id="139825"/>
    <lineage>
        <taxon>Eukaryota</taxon>
        <taxon>Fungi</taxon>
        <taxon>Dikarya</taxon>
        <taxon>Basidiomycota</taxon>
        <taxon>Agaricomycotina</taxon>
        <taxon>Agaricomycetes</taxon>
        <taxon>Polyporales</taxon>
        <taxon>Sparassidaceae</taxon>
        <taxon>Sparassis</taxon>
    </lineage>
</organism>
<evidence type="ECO:0000256" key="1">
    <source>
        <dbReference type="ARBA" id="ARBA00004141"/>
    </source>
</evidence>
<dbReference type="GO" id="GO:0016020">
    <property type="term" value="C:membrane"/>
    <property type="evidence" value="ECO:0007669"/>
    <property type="project" value="UniProtKB-SubCell"/>
</dbReference>
<feature type="transmembrane region" description="Helical" evidence="4">
    <location>
        <begin position="327"/>
        <end position="351"/>
    </location>
</feature>
<protein>
    <submittedName>
        <fullName evidence="6">MFS general substrate transporter</fullName>
    </submittedName>
</protein>
<evidence type="ECO:0000256" key="3">
    <source>
        <dbReference type="SAM" id="MobiDB-lite"/>
    </source>
</evidence>
<comment type="similarity">
    <text evidence="2">Belongs to the major facilitator superfamily. Monocarboxylate porter (TC 2.A.1.13) family.</text>
</comment>
<keyword evidence="4" id="KW-1133">Transmembrane helix</keyword>
<feature type="transmembrane region" description="Helical" evidence="4">
    <location>
        <begin position="357"/>
        <end position="377"/>
    </location>
</feature>
<dbReference type="SUPFAM" id="SSF103473">
    <property type="entry name" value="MFS general substrate transporter"/>
    <property type="match status" value="1"/>
</dbReference>
<comment type="subcellular location">
    <subcellularLocation>
        <location evidence="1">Membrane</location>
        <topology evidence="1">Multi-pass membrane protein</topology>
    </subcellularLocation>
</comment>
<feature type="transmembrane region" description="Helical" evidence="4">
    <location>
        <begin position="268"/>
        <end position="289"/>
    </location>
</feature>
<keyword evidence="7" id="KW-1185">Reference proteome</keyword>
<feature type="domain" description="Major facilitator superfamily (MFS) profile" evidence="5">
    <location>
        <begin position="267"/>
        <end position="465"/>
    </location>
</feature>
<sequence>MSSQPLHRAPGSMSSDTSPKAETEDVSKEEGKTIADVEVDTSTPSAEQAALDQPPDGGLHAWMTVAATWLISFMSFGIATFWGVFQDAYTANANSRFHNVGLFRLGFVGGCGMGFGFSVGPFSNIIITKFGVHASILLGVILISVAFELASISTQYWQLLLSQGIMFGIGISFCWIPAISLPSQWFAKRRSLATGIASSGTGISAVVLSPVVQVIIDRASIPWALRFIGFLTFACGLAGVALVRQRPVAKKFVQYKVFDLSVLKVPGYPLYLVFCFMQFFGYVTPLFFIPSYCTAIGLSATKASGVLSVTTACNSIGRIIAGQMADLVGPINVLIVFHIMTGLMCIFIWLFAKSLGVIMVFAILWGLWSGPYWPLSVPTAAKIVGMEKLGSAAAIQFLMNVIPPIFAVPIGSKIISDTAASMGVSADSGDAYRYLIVWCALMPIASALVLVPVRLVFSKRLLAKV</sequence>
<dbReference type="GO" id="GO:0022857">
    <property type="term" value="F:transmembrane transporter activity"/>
    <property type="evidence" value="ECO:0007669"/>
    <property type="project" value="InterPro"/>
</dbReference>
<keyword evidence="4" id="KW-0472">Membrane</keyword>
<dbReference type="InterPro" id="IPR036259">
    <property type="entry name" value="MFS_trans_sf"/>
</dbReference>
<dbReference type="PANTHER" id="PTHR11360">
    <property type="entry name" value="MONOCARBOXYLATE TRANSPORTER"/>
    <property type="match status" value="1"/>
</dbReference>
<dbReference type="AlphaFoldDB" id="A0A401H4Y0"/>
<dbReference type="OrthoDB" id="2213137at2759"/>
<dbReference type="InterPro" id="IPR011701">
    <property type="entry name" value="MFS"/>
</dbReference>
<feature type="transmembrane region" description="Helical" evidence="4">
    <location>
        <begin position="431"/>
        <end position="457"/>
    </location>
</feature>
<feature type="transmembrane region" description="Helical" evidence="4">
    <location>
        <begin position="97"/>
        <end position="119"/>
    </location>
</feature>
<feature type="transmembrane region" description="Helical" evidence="4">
    <location>
        <begin position="389"/>
        <end position="411"/>
    </location>
</feature>